<proteinExistence type="predicted"/>
<keyword evidence="1" id="KW-0732">Signal</keyword>
<organism evidence="2">
    <name type="scientific">Eutreptiella gymnastica</name>
    <dbReference type="NCBI Taxonomy" id="73025"/>
    <lineage>
        <taxon>Eukaryota</taxon>
        <taxon>Discoba</taxon>
        <taxon>Euglenozoa</taxon>
        <taxon>Euglenida</taxon>
        <taxon>Spirocuta</taxon>
        <taxon>Euglenophyceae</taxon>
        <taxon>Eutreptiales</taxon>
        <taxon>Eutreptiaceae</taxon>
        <taxon>Eutreptiella</taxon>
    </lineage>
</organism>
<reference evidence="2" key="1">
    <citation type="submission" date="2021-01" db="EMBL/GenBank/DDBJ databases">
        <authorList>
            <person name="Corre E."/>
            <person name="Pelletier E."/>
            <person name="Niang G."/>
            <person name="Scheremetjew M."/>
            <person name="Finn R."/>
            <person name="Kale V."/>
            <person name="Holt S."/>
            <person name="Cochrane G."/>
            <person name="Meng A."/>
            <person name="Brown T."/>
            <person name="Cohen L."/>
        </authorList>
    </citation>
    <scope>NUCLEOTIDE SEQUENCE</scope>
    <source>
        <strain evidence="2">NIES-381</strain>
    </source>
</reference>
<accession>A0A7S1J0S9</accession>
<evidence type="ECO:0000313" key="2">
    <source>
        <dbReference type="EMBL" id="CAD9028912.1"/>
    </source>
</evidence>
<feature type="signal peptide" evidence="1">
    <location>
        <begin position="1"/>
        <end position="24"/>
    </location>
</feature>
<protein>
    <recommendedName>
        <fullName evidence="3">DUF268 domain-containing protein</fullName>
    </recommendedName>
</protein>
<name>A0A7S1J0S9_9EUGL</name>
<dbReference type="EMBL" id="HBGA01107583">
    <property type="protein sequence ID" value="CAD9028912.1"/>
    <property type="molecule type" value="Transcribed_RNA"/>
</dbReference>
<gene>
    <name evidence="2" type="ORF">EGYM00392_LOCUS40048</name>
</gene>
<sequence>MHWSIVAGVTFCFLVLDSPSFTSASRTDLLINNLDDDEYYALILQQIKKSCGTLCRLDHYFSQRYHSWTPDCQSLLHEPLFHQPAIRWPPPKRIPITMLSDYTMLGKMRVSEGQMLDRTAGASAHWTEEYIEDKCRAVANGTWLGSYNSLPAVDAIRNAVQSLGVTKKHIVVIGSTTPWVECILLNEGAGHVTTLEYGPVVSSHPRISAIRPYLISEMVKNRSMPSFDGIVTFSSIEHSGLGRYGDLLNPFADAIAIASIWCLTKPKAFMVLGIPSAFASAYGLTDDTIVGNLHRVYGKTRWPYITQHWIPLRAFTDGLHDVAVFEKTRIPQPRERHAEAVSSVLRKASKDRS</sequence>
<dbReference type="InterPro" id="IPR004951">
    <property type="entry name" value="DUF268_CAE_spp"/>
</dbReference>
<evidence type="ECO:0008006" key="3">
    <source>
        <dbReference type="Google" id="ProtNLM"/>
    </source>
</evidence>
<dbReference type="AlphaFoldDB" id="A0A7S1J0S9"/>
<feature type="chain" id="PRO_5030800965" description="DUF268 domain-containing protein" evidence="1">
    <location>
        <begin position="25"/>
        <end position="353"/>
    </location>
</feature>
<dbReference type="Pfam" id="PF03269">
    <property type="entry name" value="DUF268"/>
    <property type="match status" value="1"/>
</dbReference>
<evidence type="ECO:0000256" key="1">
    <source>
        <dbReference type="SAM" id="SignalP"/>
    </source>
</evidence>